<comment type="similarity">
    <text evidence="1">Belongs to the AHA1 family.</text>
</comment>
<dbReference type="Proteomes" id="UP000248714">
    <property type="component" value="Unassembled WGS sequence"/>
</dbReference>
<dbReference type="Gene3D" id="3.30.530.20">
    <property type="match status" value="2"/>
</dbReference>
<evidence type="ECO:0000256" key="1">
    <source>
        <dbReference type="ARBA" id="ARBA00006817"/>
    </source>
</evidence>
<dbReference type="SUPFAM" id="SSF55961">
    <property type="entry name" value="Bet v1-like"/>
    <property type="match status" value="2"/>
</dbReference>
<evidence type="ECO:0000313" key="5">
    <source>
        <dbReference type="Proteomes" id="UP000248714"/>
    </source>
</evidence>
<keyword evidence="5" id="KW-1185">Reference proteome</keyword>
<sequence length="355" mass="39359">MDAELQMIEGKPVLRFERRLRHSPEKVWRVVTEPGEMKHWFPAEVEIDGRTMRFTFPDAAPVDADGGEGELLESDPPKVFAFRWINDVLRFEILPREDGCLLVFTAVVTNKLSVGRDAPGWTTCLDALVAHADGRKFEPPTDWLPRIEHYIAKFGLDEGTDGPDGVLFVRDLVWKPLDEVWQLLTEGTENEVPVRAAHPGLTPGRITRSEAPRLLEFEWLQDGAPKGVVRWEFEHIPLQGTTVTLFQENAHGPEALAAWHVHLELFFAATQGEIRCPWPKGAGGRTDEALRRALKSETGAAAGENGRANRCHSCCTRSTSRAQSGAERPSRLGAVDSCSSTARRRSPGSGARASS</sequence>
<feature type="region of interest" description="Disordered" evidence="2">
    <location>
        <begin position="318"/>
        <end position="355"/>
    </location>
</feature>
<protein>
    <submittedName>
        <fullName evidence="4">Uncharacterized protein YndB with AHSA1/START domain</fullName>
    </submittedName>
</protein>
<comment type="caution">
    <text evidence="4">The sequence shown here is derived from an EMBL/GenBank/DDBJ whole genome shotgun (WGS) entry which is preliminary data.</text>
</comment>
<name>A0ABX9DZR3_9PSEU</name>
<proteinExistence type="inferred from homology"/>
<dbReference type="InterPro" id="IPR013538">
    <property type="entry name" value="ASHA1/2-like_C"/>
</dbReference>
<feature type="domain" description="Activator of Hsp90 ATPase homologue 1/2-like C-terminal" evidence="3">
    <location>
        <begin position="22"/>
        <end position="131"/>
    </location>
</feature>
<evidence type="ECO:0000313" key="4">
    <source>
        <dbReference type="EMBL" id="RAS61122.1"/>
    </source>
</evidence>
<dbReference type="CDD" id="cd08899">
    <property type="entry name" value="SRPBCC_CalC_Aha1-like_6"/>
    <property type="match status" value="1"/>
</dbReference>
<reference evidence="4 5" key="1">
    <citation type="submission" date="2018-06" db="EMBL/GenBank/DDBJ databases">
        <title>Genomic Encyclopedia of Type Strains, Phase IV (KMG-IV): sequencing the most valuable type-strain genomes for metagenomic binning, comparative biology and taxonomic classification.</title>
        <authorList>
            <person name="Goeker M."/>
        </authorList>
    </citation>
    <scope>NUCLEOTIDE SEQUENCE [LARGE SCALE GENOMIC DNA]</scope>
    <source>
        <strain evidence="4 5">DSM 45479</strain>
    </source>
</reference>
<evidence type="ECO:0000259" key="3">
    <source>
        <dbReference type="Pfam" id="PF08327"/>
    </source>
</evidence>
<evidence type="ECO:0000256" key="2">
    <source>
        <dbReference type="SAM" id="MobiDB-lite"/>
    </source>
</evidence>
<dbReference type="Pfam" id="PF08327">
    <property type="entry name" value="AHSA1"/>
    <property type="match status" value="1"/>
</dbReference>
<gene>
    <name evidence="4" type="ORF">C8D87_11070</name>
</gene>
<accession>A0ABX9DZR3</accession>
<dbReference type="InterPro" id="IPR023393">
    <property type="entry name" value="START-like_dom_sf"/>
</dbReference>
<dbReference type="EMBL" id="QLTT01000010">
    <property type="protein sequence ID" value="RAS61122.1"/>
    <property type="molecule type" value="Genomic_DNA"/>
</dbReference>
<organism evidence="4 5">
    <name type="scientific">Lentzea atacamensis</name>
    <dbReference type="NCBI Taxonomy" id="531938"/>
    <lineage>
        <taxon>Bacteria</taxon>
        <taxon>Bacillati</taxon>
        <taxon>Actinomycetota</taxon>
        <taxon>Actinomycetes</taxon>
        <taxon>Pseudonocardiales</taxon>
        <taxon>Pseudonocardiaceae</taxon>
        <taxon>Lentzea</taxon>
    </lineage>
</organism>